<dbReference type="SUPFAM" id="SSF51905">
    <property type="entry name" value="FAD/NAD(P)-binding domain"/>
    <property type="match status" value="1"/>
</dbReference>
<dbReference type="Proteomes" id="UP000643405">
    <property type="component" value="Unassembled WGS sequence"/>
</dbReference>
<dbReference type="PANTHER" id="PTHR43563">
    <property type="entry name" value="AMINE OXIDASE"/>
    <property type="match status" value="1"/>
</dbReference>
<proteinExistence type="inferred from homology"/>
<comment type="caution">
    <text evidence="3">The sequence shown here is derived from an EMBL/GenBank/DDBJ whole genome shotgun (WGS) entry which is preliminary data.</text>
</comment>
<reference evidence="3" key="1">
    <citation type="submission" date="2020-09" db="EMBL/GenBank/DDBJ databases">
        <title>Genome seq and assembly of Tianweitania sp.</title>
        <authorList>
            <person name="Chhetri G."/>
        </authorList>
    </citation>
    <scope>NUCLEOTIDE SEQUENCE</scope>
    <source>
        <strain evidence="3">Rool2</strain>
    </source>
</reference>
<dbReference type="InterPro" id="IPR006311">
    <property type="entry name" value="TAT_signal"/>
</dbReference>
<protein>
    <submittedName>
        <fullName evidence="3">FAD-dependent oxidoreductase</fullName>
    </submittedName>
</protein>
<accession>A0A8J6U3W0</accession>
<dbReference type="NCBIfam" id="TIGR01409">
    <property type="entry name" value="TAT_signal_seq"/>
    <property type="match status" value="1"/>
</dbReference>
<dbReference type="Pfam" id="PF01593">
    <property type="entry name" value="Amino_oxidase"/>
    <property type="match status" value="1"/>
</dbReference>
<dbReference type="InterPro" id="IPR019546">
    <property type="entry name" value="TAT_signal_bac_arc"/>
</dbReference>
<keyword evidence="4" id="KW-1185">Reference proteome</keyword>
<evidence type="ECO:0000313" key="3">
    <source>
        <dbReference type="EMBL" id="MBD0417418.1"/>
    </source>
</evidence>
<dbReference type="RefSeq" id="WP_188166857.1">
    <property type="nucleotide sequence ID" value="NZ_JACVVX010000013.1"/>
</dbReference>
<dbReference type="PANTHER" id="PTHR43563:SF1">
    <property type="entry name" value="AMINE OXIDASE [FLAVIN-CONTAINING] B"/>
    <property type="match status" value="1"/>
</dbReference>
<dbReference type="Gene3D" id="3.50.50.60">
    <property type="entry name" value="FAD/NAD(P)-binding domain"/>
    <property type="match status" value="1"/>
</dbReference>
<sequence length="495" mass="53135">MRPGLIGKIARRVGASSDAVTRRQFLKGAAASGAGLLLPGHLASAKTSATPPHVIVIGAGFAGLSCGFQLRNAGARVTILEARNRVGGRVLSLPNFIEGKVVEGGAELIGSNHPTWMAYGKHFGLEFRDVTEPDPNETPIILNGKQFNNPELEVLWTQIQQALAFLNADARKIDLDRPWDTPGAVELDNTSLAAAFASWELEDTARHGALTLLANDDASRPDQSSYLGTLASVAGGGYEKFWTETEVFRCIGGNQRLAFKLAEAIGSENIRLQAPITRIGLAGSGVQISLADGANIEGDIVVLTAPPSTWDNFVIEPALPRGYQPSTGPAIKYLSKVSRPYWVKDGLVPGSLTDSPVGETWEATDGQRSSDDEAACLTVFSGGQAAQDCLNFAPETRDRTFNSYIEQIYPGYSSHVEKTMFMGWPDDKWTRCGYSSPGLGEVTTIYPKLDKGVENKLFFSGEYTNLLFTGYMEGGLDSGAKVAKKLSALLSLRAE</sequence>
<evidence type="ECO:0000259" key="2">
    <source>
        <dbReference type="Pfam" id="PF01593"/>
    </source>
</evidence>
<gene>
    <name evidence="3" type="ORF">ICI42_22510</name>
</gene>
<feature type="domain" description="Amine oxidase" evidence="2">
    <location>
        <begin position="61"/>
        <end position="485"/>
    </location>
</feature>
<dbReference type="PROSITE" id="PS51318">
    <property type="entry name" value="TAT"/>
    <property type="match status" value="1"/>
</dbReference>
<dbReference type="Pfam" id="PF10518">
    <property type="entry name" value="TAT_signal"/>
    <property type="match status" value="1"/>
</dbReference>
<evidence type="ECO:0000313" key="4">
    <source>
        <dbReference type="Proteomes" id="UP000643405"/>
    </source>
</evidence>
<evidence type="ECO:0000256" key="1">
    <source>
        <dbReference type="ARBA" id="ARBA00005995"/>
    </source>
</evidence>
<dbReference type="InterPro" id="IPR002937">
    <property type="entry name" value="Amino_oxidase"/>
</dbReference>
<dbReference type="Gene3D" id="1.10.405.10">
    <property type="entry name" value="Guanine Nucleotide Dissociation Inhibitor, domain 1"/>
    <property type="match status" value="1"/>
</dbReference>
<dbReference type="InterPro" id="IPR036188">
    <property type="entry name" value="FAD/NAD-bd_sf"/>
</dbReference>
<dbReference type="GO" id="GO:0016491">
    <property type="term" value="F:oxidoreductase activity"/>
    <property type="evidence" value="ECO:0007669"/>
    <property type="project" value="InterPro"/>
</dbReference>
<name>A0A8J6U3W0_9HYPH</name>
<dbReference type="InterPro" id="IPR050703">
    <property type="entry name" value="Flavin_MAO"/>
</dbReference>
<dbReference type="EMBL" id="JACVVX010000013">
    <property type="protein sequence ID" value="MBD0417418.1"/>
    <property type="molecule type" value="Genomic_DNA"/>
</dbReference>
<dbReference type="AlphaFoldDB" id="A0A8J6U3W0"/>
<dbReference type="SUPFAM" id="SSF54373">
    <property type="entry name" value="FAD-linked reductases, C-terminal domain"/>
    <property type="match status" value="1"/>
</dbReference>
<organism evidence="3 4">
    <name type="scientific">Oryzicola mucosus</name>
    <dbReference type="NCBI Taxonomy" id="2767425"/>
    <lineage>
        <taxon>Bacteria</taxon>
        <taxon>Pseudomonadati</taxon>
        <taxon>Pseudomonadota</taxon>
        <taxon>Alphaproteobacteria</taxon>
        <taxon>Hyphomicrobiales</taxon>
        <taxon>Phyllobacteriaceae</taxon>
        <taxon>Oryzicola</taxon>
    </lineage>
</organism>
<comment type="similarity">
    <text evidence="1">Belongs to the flavin monoamine oxidase family.</text>
</comment>
<dbReference type="Gene3D" id="3.90.660.10">
    <property type="match status" value="1"/>
</dbReference>